<reference evidence="2" key="1">
    <citation type="submission" date="2022-02" db="EMBL/GenBank/DDBJ databases">
        <authorList>
            <person name="Henning P.M."/>
            <person name="McCubbin A.G."/>
            <person name="Shore J.S."/>
        </authorList>
    </citation>
    <scope>NUCLEOTIDE SEQUENCE</scope>
    <source>
        <strain evidence="2">F60SS</strain>
        <tissue evidence="2">Leaves</tissue>
    </source>
</reference>
<comment type="caution">
    <text evidence="2">The sequence shown here is derived from an EMBL/GenBank/DDBJ whole genome shotgun (WGS) entry which is preliminary data.</text>
</comment>
<dbReference type="PANTHER" id="PTHR34427:SF5">
    <property type="entry name" value="DUF4283 DOMAIN-CONTAINING PROTEIN"/>
    <property type="match status" value="1"/>
</dbReference>
<evidence type="ECO:0000313" key="3">
    <source>
        <dbReference type="Proteomes" id="UP001141552"/>
    </source>
</evidence>
<dbReference type="PANTHER" id="PTHR34427">
    <property type="entry name" value="DUF4283 DOMAIN PROTEIN"/>
    <property type="match status" value="1"/>
</dbReference>
<reference evidence="2" key="2">
    <citation type="journal article" date="2023" name="Plants (Basel)">
        <title>Annotation of the Turnera subulata (Passifloraceae) Draft Genome Reveals the S-Locus Evolved after the Divergence of Turneroideae from Passifloroideae in a Stepwise Manner.</title>
        <authorList>
            <person name="Henning P.M."/>
            <person name="Roalson E.H."/>
            <person name="Mir W."/>
            <person name="McCubbin A.G."/>
            <person name="Shore J.S."/>
        </authorList>
    </citation>
    <scope>NUCLEOTIDE SEQUENCE</scope>
    <source>
        <strain evidence="2">F60SS</strain>
    </source>
</reference>
<keyword evidence="3" id="KW-1185">Reference proteome</keyword>
<dbReference type="EMBL" id="JAKUCV010003724">
    <property type="protein sequence ID" value="KAJ4837816.1"/>
    <property type="molecule type" value="Genomic_DNA"/>
</dbReference>
<proteinExistence type="predicted"/>
<evidence type="ECO:0008006" key="4">
    <source>
        <dbReference type="Google" id="ProtNLM"/>
    </source>
</evidence>
<evidence type="ECO:0000313" key="2">
    <source>
        <dbReference type="EMBL" id="KAJ4837816.1"/>
    </source>
</evidence>
<organism evidence="2 3">
    <name type="scientific">Turnera subulata</name>
    <dbReference type="NCBI Taxonomy" id="218843"/>
    <lineage>
        <taxon>Eukaryota</taxon>
        <taxon>Viridiplantae</taxon>
        <taxon>Streptophyta</taxon>
        <taxon>Embryophyta</taxon>
        <taxon>Tracheophyta</taxon>
        <taxon>Spermatophyta</taxon>
        <taxon>Magnoliopsida</taxon>
        <taxon>eudicotyledons</taxon>
        <taxon>Gunneridae</taxon>
        <taxon>Pentapetalae</taxon>
        <taxon>rosids</taxon>
        <taxon>fabids</taxon>
        <taxon>Malpighiales</taxon>
        <taxon>Passifloraceae</taxon>
        <taxon>Turnera</taxon>
    </lineage>
</organism>
<dbReference type="OrthoDB" id="1722780at2759"/>
<feature type="region of interest" description="Disordered" evidence="1">
    <location>
        <begin position="222"/>
        <end position="259"/>
    </location>
</feature>
<protein>
    <recommendedName>
        <fullName evidence="4">DUF4283 domain-containing protein</fullName>
    </recommendedName>
</protein>
<evidence type="ECO:0000256" key="1">
    <source>
        <dbReference type="SAM" id="MobiDB-lite"/>
    </source>
</evidence>
<name>A0A9Q0FWW7_9ROSI</name>
<dbReference type="AlphaFoldDB" id="A0A9Q0FWW7"/>
<accession>A0A9Q0FWW7</accession>
<gene>
    <name evidence="2" type="ORF">Tsubulata_024124</name>
</gene>
<dbReference type="Proteomes" id="UP001141552">
    <property type="component" value="Unassembled WGS sequence"/>
</dbReference>
<sequence length="309" mass="34265">MQGKSFAQSVRAQLASTKVPISGVCNGISKLVYIPLDETVEWLSRCVFGLLTTPLERFAVEELFRSNGVDVVVSDLGGDATLIHFSSVKGRDLFLSELPEWIEKNFQLFKAWQLGDKSCNRKCWIQLKGVPLEVWCHNFFCSASRRFGDLIKVAEVTENKVNLESAFIQVLTSVKQSMSEEFHVNVKGTKSIIKCTEVPASTIPAPSTTVVNHLDDLLHLESTPSGHRPLNTRDKSPAVEVDGGDQPIGRVGKQETQTTRALGSDPFHLMEVIENHNEPMTNVQHTLRESPIFLLSSNSNNMGWQEGSA</sequence>